<dbReference type="AlphaFoldDB" id="A0A318T7R8"/>
<dbReference type="RefSeq" id="WP_110748926.1">
    <property type="nucleotide sequence ID" value="NZ_QJTF01000003.1"/>
</dbReference>
<feature type="transmembrane region" description="Helical" evidence="7">
    <location>
        <begin position="178"/>
        <end position="196"/>
    </location>
</feature>
<feature type="transmembrane region" description="Helical" evidence="7">
    <location>
        <begin position="216"/>
        <end position="237"/>
    </location>
</feature>
<dbReference type="Proteomes" id="UP000247454">
    <property type="component" value="Unassembled WGS sequence"/>
</dbReference>
<keyword evidence="5 7" id="KW-0472">Membrane</keyword>
<dbReference type="GO" id="GO:0005436">
    <property type="term" value="F:sodium:phosphate symporter activity"/>
    <property type="evidence" value="ECO:0007669"/>
    <property type="project" value="InterPro"/>
</dbReference>
<dbReference type="PANTHER" id="PTHR10010:SF46">
    <property type="entry name" value="SODIUM-DEPENDENT PHOSPHATE TRANSPORT PROTEIN 2B"/>
    <property type="match status" value="1"/>
</dbReference>
<feature type="transmembrane region" description="Helical" evidence="7">
    <location>
        <begin position="249"/>
        <end position="271"/>
    </location>
</feature>
<dbReference type="OrthoDB" id="9763003at2"/>
<feature type="transmembrane region" description="Helical" evidence="7">
    <location>
        <begin position="304"/>
        <end position="326"/>
    </location>
</feature>
<feature type="compositionally biased region" description="Basic and acidic residues" evidence="6">
    <location>
        <begin position="556"/>
        <end position="565"/>
    </location>
</feature>
<accession>A0A318T7R8</accession>
<keyword evidence="2" id="KW-1003">Cell membrane</keyword>
<keyword evidence="4 7" id="KW-1133">Transmembrane helix</keyword>
<feature type="transmembrane region" description="Helical" evidence="7">
    <location>
        <begin position="136"/>
        <end position="157"/>
    </location>
</feature>
<dbReference type="GO" id="GO:0005886">
    <property type="term" value="C:plasma membrane"/>
    <property type="evidence" value="ECO:0007669"/>
    <property type="project" value="UniProtKB-SubCell"/>
</dbReference>
<feature type="transmembrane region" description="Helical" evidence="7">
    <location>
        <begin position="70"/>
        <end position="89"/>
    </location>
</feature>
<feature type="transmembrane region" description="Helical" evidence="7">
    <location>
        <begin position="12"/>
        <end position="31"/>
    </location>
</feature>
<dbReference type="EMBL" id="QJTF01000003">
    <property type="protein sequence ID" value="PYE89538.1"/>
    <property type="molecule type" value="Genomic_DNA"/>
</dbReference>
<feature type="region of interest" description="Disordered" evidence="6">
    <location>
        <begin position="554"/>
        <end position="580"/>
    </location>
</feature>
<name>A0A318T7R8_9HYPH</name>
<dbReference type="InterPro" id="IPR003841">
    <property type="entry name" value="Na/Pi_transpt"/>
</dbReference>
<organism evidence="8 9">
    <name type="scientific">Phyllobacterium leguminum</name>
    <dbReference type="NCBI Taxonomy" id="314237"/>
    <lineage>
        <taxon>Bacteria</taxon>
        <taxon>Pseudomonadati</taxon>
        <taxon>Pseudomonadota</taxon>
        <taxon>Alphaproteobacteria</taxon>
        <taxon>Hyphomicrobiales</taxon>
        <taxon>Phyllobacteriaceae</taxon>
        <taxon>Phyllobacterium</taxon>
    </lineage>
</organism>
<reference evidence="8 9" key="1">
    <citation type="submission" date="2018-06" db="EMBL/GenBank/DDBJ databases">
        <title>Genomic Encyclopedia of Type Strains, Phase III (KMG-III): the genomes of soil and plant-associated and newly described type strains.</title>
        <authorList>
            <person name="Whitman W."/>
        </authorList>
    </citation>
    <scope>NUCLEOTIDE SEQUENCE [LARGE SCALE GENOMIC DNA]</scope>
    <source>
        <strain evidence="8 9">ORS 1419</strain>
    </source>
</reference>
<evidence type="ECO:0000313" key="8">
    <source>
        <dbReference type="EMBL" id="PYE89538.1"/>
    </source>
</evidence>
<sequence>MDVDIFKDILVPVIGGLGIFMLGLEFMSNGIQALSVNKMRAFLAKAAGTPIKGVLAGTAITGVIQSSTAMTVMVVGLVNAGVVGLRPAISVIMGANIGTTLGNGLIALPLGPLGLIFAGAFSLLYCFSKSEKVRNIALACMGFALIFYGLNLMTGGLRQLRNMPEVMDLLSTLQADSYFNLLKCVLIAAGVTAMIHSSSATIGIVMGLGAAGILDWQTAVAFSLGADLGTTITSWIASLNLSKNAKRAAYAHITFNIIGVCITVPLFFVSIEILKWGMQWFGGDPAIPVMVDGKETFPLVPVAVGLYSTFFNVFNTALLFPFVGVFERVLSRIGRTDAEDIEDYSTPKFLNSKLASDFALAVPAVQKETARHLQAGAMFLDIARGAKTAPSDPGEHYLATDILSRDIRAYTASLMKEDLPYEQLDLIASLIEEADFTAALTESMHQVARRVKREKFSDPARAIVEAALDKLDASLREIMPDHGITDPAMPAGHVSYPEVEELRARTLALGPNAGAEERGTILALLGSIERAEILIHRIDAECQSVNRQSILARAAQRHDRSRSVSESDMSQGDLSPVPAE</sequence>
<evidence type="ECO:0000313" key="9">
    <source>
        <dbReference type="Proteomes" id="UP000247454"/>
    </source>
</evidence>
<evidence type="ECO:0000256" key="5">
    <source>
        <dbReference type="ARBA" id="ARBA00023136"/>
    </source>
</evidence>
<dbReference type="PANTHER" id="PTHR10010">
    <property type="entry name" value="SOLUTE CARRIER FAMILY 34 SODIUM PHOSPHATE , MEMBER 2-RELATED"/>
    <property type="match status" value="1"/>
</dbReference>
<feature type="transmembrane region" description="Helical" evidence="7">
    <location>
        <begin position="101"/>
        <end position="124"/>
    </location>
</feature>
<evidence type="ECO:0000256" key="2">
    <source>
        <dbReference type="ARBA" id="ARBA00022475"/>
    </source>
</evidence>
<comment type="caution">
    <text evidence="8">The sequence shown here is derived from an EMBL/GenBank/DDBJ whole genome shotgun (WGS) entry which is preliminary data.</text>
</comment>
<evidence type="ECO:0000256" key="1">
    <source>
        <dbReference type="ARBA" id="ARBA00004651"/>
    </source>
</evidence>
<evidence type="ECO:0000256" key="7">
    <source>
        <dbReference type="SAM" id="Phobius"/>
    </source>
</evidence>
<dbReference type="NCBIfam" id="NF037997">
    <property type="entry name" value="Na_Pi_symport"/>
    <property type="match status" value="1"/>
</dbReference>
<gene>
    <name evidence="8" type="ORF">C7477_10345</name>
</gene>
<protein>
    <submittedName>
        <fullName evidence="8">Phosphate:Na+ symporter</fullName>
    </submittedName>
</protein>
<comment type="subcellular location">
    <subcellularLocation>
        <location evidence="1">Cell membrane</location>
        <topology evidence="1">Multi-pass membrane protein</topology>
    </subcellularLocation>
</comment>
<proteinExistence type="predicted"/>
<keyword evidence="9" id="KW-1185">Reference proteome</keyword>
<dbReference type="GO" id="GO:0044341">
    <property type="term" value="P:sodium-dependent phosphate transport"/>
    <property type="evidence" value="ECO:0007669"/>
    <property type="project" value="InterPro"/>
</dbReference>
<evidence type="ECO:0000256" key="6">
    <source>
        <dbReference type="SAM" id="MobiDB-lite"/>
    </source>
</evidence>
<keyword evidence="3 7" id="KW-0812">Transmembrane</keyword>
<evidence type="ECO:0000256" key="3">
    <source>
        <dbReference type="ARBA" id="ARBA00022692"/>
    </source>
</evidence>
<dbReference type="Pfam" id="PF02690">
    <property type="entry name" value="Na_Pi_cotrans"/>
    <property type="match status" value="2"/>
</dbReference>
<feature type="transmembrane region" description="Helical" evidence="7">
    <location>
        <begin position="43"/>
        <end position="64"/>
    </location>
</feature>
<evidence type="ECO:0000256" key="4">
    <source>
        <dbReference type="ARBA" id="ARBA00022989"/>
    </source>
</evidence>